<dbReference type="EMBL" id="JAUEIF010000021">
    <property type="protein sequence ID" value="MDN0026427.1"/>
    <property type="molecule type" value="Genomic_DNA"/>
</dbReference>
<keyword evidence="1" id="KW-0472">Membrane</keyword>
<protein>
    <submittedName>
        <fullName evidence="3">LysO family transporter</fullName>
    </submittedName>
</protein>
<dbReference type="EMBL" id="JAUEIE010000026">
    <property type="protein sequence ID" value="MDN0023897.1"/>
    <property type="molecule type" value="Genomic_DNA"/>
</dbReference>
<keyword evidence="1" id="KW-1133">Transmembrane helix</keyword>
<keyword evidence="4" id="KW-1185">Reference proteome</keyword>
<name>A0AAW7JYK1_9BACT</name>
<dbReference type="Pfam" id="PF03956">
    <property type="entry name" value="Lys_export"/>
    <property type="match status" value="1"/>
</dbReference>
<comment type="caution">
    <text evidence="3">The sequence shown here is derived from an EMBL/GenBank/DDBJ whole genome shotgun (WGS) entry which is preliminary data.</text>
</comment>
<accession>A0AAW7JYK1</accession>
<evidence type="ECO:0000313" key="5">
    <source>
        <dbReference type="Proteomes" id="UP001168478"/>
    </source>
</evidence>
<dbReference type="GO" id="GO:0015661">
    <property type="term" value="F:L-lysine efflux transmembrane transporter activity"/>
    <property type="evidence" value="ECO:0007669"/>
    <property type="project" value="InterPro"/>
</dbReference>
<organism evidence="3 5">
    <name type="scientific">Leyella lascolaii</name>
    <dbReference type="NCBI Taxonomy" id="1776379"/>
    <lineage>
        <taxon>Bacteria</taxon>
        <taxon>Pseudomonadati</taxon>
        <taxon>Bacteroidota</taxon>
        <taxon>Bacteroidia</taxon>
        <taxon>Bacteroidales</taxon>
        <taxon>Prevotellaceae</taxon>
        <taxon>Leyella</taxon>
    </lineage>
</organism>
<evidence type="ECO:0000313" key="2">
    <source>
        <dbReference type="EMBL" id="MDN0023897.1"/>
    </source>
</evidence>
<sequence>MFSIVFTMLAGMLIGHFLRDGKRLEKIEKSTSVTIFVLLFVLGLSVGSNSVITSNLGRFGWQAAVLAILGMSGSVIAARVVTRLFFRKGGEKDEK</sequence>
<evidence type="ECO:0000313" key="3">
    <source>
        <dbReference type="EMBL" id="MDN0026427.1"/>
    </source>
</evidence>
<dbReference type="Proteomes" id="UP001168478">
    <property type="component" value="Unassembled WGS sequence"/>
</dbReference>
<dbReference type="AlphaFoldDB" id="A0AAW7JYK1"/>
<feature type="transmembrane region" description="Helical" evidence="1">
    <location>
        <begin position="64"/>
        <end position="86"/>
    </location>
</feature>
<dbReference type="RefSeq" id="WP_289826300.1">
    <property type="nucleotide sequence ID" value="NZ_JAUEIE010000026.1"/>
</dbReference>
<proteinExistence type="predicted"/>
<evidence type="ECO:0000313" key="4">
    <source>
        <dbReference type="Proteomes" id="UP001167831"/>
    </source>
</evidence>
<gene>
    <name evidence="2" type="ORF">QVN81_12885</name>
    <name evidence="3" type="ORF">QVN84_13030</name>
</gene>
<feature type="transmembrane region" description="Helical" evidence="1">
    <location>
        <begin position="32"/>
        <end position="52"/>
    </location>
</feature>
<reference evidence="3" key="1">
    <citation type="submission" date="2023-06" db="EMBL/GenBank/DDBJ databases">
        <authorList>
            <person name="Zeman M."/>
            <person name="Kubasova T."/>
            <person name="Jahodarova E."/>
            <person name="Nykrynova M."/>
            <person name="Rychlik I."/>
        </authorList>
    </citation>
    <scope>NUCLEOTIDE SEQUENCE</scope>
    <source>
        <strain evidence="3">ET15</strain>
        <strain evidence="2">ET37</strain>
    </source>
</reference>
<keyword evidence="1" id="KW-0812">Transmembrane</keyword>
<dbReference type="InterPro" id="IPR005642">
    <property type="entry name" value="LysO"/>
</dbReference>
<evidence type="ECO:0000256" key="1">
    <source>
        <dbReference type="SAM" id="Phobius"/>
    </source>
</evidence>
<dbReference type="Proteomes" id="UP001167831">
    <property type="component" value="Unassembled WGS sequence"/>
</dbReference>
<reference evidence="3" key="2">
    <citation type="submission" date="2023-08" db="EMBL/GenBank/DDBJ databases">
        <title>Identification and characterization of horizontal gene transfer across gut microbiota members of farm animals based on homology search.</title>
        <authorList>
            <person name="Schwarzerova J."/>
            <person name="Nykrynova M."/>
            <person name="Jureckova K."/>
            <person name="Cejkova D."/>
            <person name="Rychlik I."/>
        </authorList>
    </citation>
    <scope>NUCLEOTIDE SEQUENCE</scope>
    <source>
        <strain evidence="3">ET15</strain>
        <strain evidence="2">ET37</strain>
    </source>
</reference>